<dbReference type="GeneID" id="109387616"/>
<protein>
    <recommendedName>
        <fullName evidence="2">Tetratricopeptide repeat protein 38</fullName>
    </recommendedName>
</protein>
<evidence type="ECO:0000256" key="4">
    <source>
        <dbReference type="ARBA" id="ARBA00022803"/>
    </source>
</evidence>
<evidence type="ECO:0000256" key="3">
    <source>
        <dbReference type="ARBA" id="ARBA00022737"/>
    </source>
</evidence>
<dbReference type="RefSeq" id="XP_019507229.1">
    <property type="nucleotide sequence ID" value="XM_019651684.1"/>
</dbReference>
<comment type="similarity">
    <text evidence="1">Belongs to the TTC38 family.</text>
</comment>
<evidence type="ECO:0000256" key="2">
    <source>
        <dbReference type="ARBA" id="ARBA00019992"/>
    </source>
</evidence>
<evidence type="ECO:0000313" key="7">
    <source>
        <dbReference type="RefSeq" id="XP_019507229.1"/>
    </source>
</evidence>
<dbReference type="AlphaFoldDB" id="A0A8B7S2I7"/>
<dbReference type="Proteomes" id="UP000694851">
    <property type="component" value="Unplaced"/>
</dbReference>
<dbReference type="InterPro" id="IPR033891">
    <property type="entry name" value="TTC38"/>
</dbReference>
<accession>A0A8B7S2I7</accession>
<keyword evidence="6" id="KW-1185">Reference proteome</keyword>
<proteinExistence type="inferred from homology"/>
<dbReference type="KEGG" id="hai:109387616"/>
<dbReference type="OrthoDB" id="1427555at2759"/>
<keyword evidence="4" id="KW-0802">TPR repeat</keyword>
<feature type="compositionally biased region" description="Basic residues" evidence="5">
    <location>
        <begin position="1"/>
        <end position="10"/>
    </location>
</feature>
<gene>
    <name evidence="7" type="primary">LOC109387616</name>
</gene>
<evidence type="ECO:0000256" key="1">
    <source>
        <dbReference type="ARBA" id="ARBA00005857"/>
    </source>
</evidence>
<dbReference type="PANTHER" id="PTHR16263:SF4">
    <property type="entry name" value="TETRATRICOPEPTIDE REPEAT PROTEIN 38"/>
    <property type="match status" value="1"/>
</dbReference>
<feature type="region of interest" description="Disordered" evidence="5">
    <location>
        <begin position="1"/>
        <end position="31"/>
    </location>
</feature>
<dbReference type="InterPro" id="IPR011990">
    <property type="entry name" value="TPR-like_helical_dom_sf"/>
</dbReference>
<dbReference type="PANTHER" id="PTHR16263">
    <property type="entry name" value="TETRATRICOPEPTIDE REPEAT PROTEIN 38"/>
    <property type="match status" value="1"/>
</dbReference>
<sequence length="429" mass="47454">MLQRGHKGRRVMAERRHGGRMPGEGCQRQQASNKQALRCGREGRKPRASLYLGTELGLELEPEEQKTVAAPTLHHGIHGQLWSAGMTTQGLPTPDPQLRDSATLSLCCYVHRAWQSNVETAPGSDQLYEGHTGSSKLSHGLGCNFLKPRNGLDGGSQLSAVPDPGHRCQLAQEPMQSCRALLQTWQPAALMSEKRIPSTHQPSPRVSASGNSLWLPAWKDAGLPLSTPSNEACRLFDATLTQYVKWTNDERLGGIEGCLSKLKAADPNFAMGHAISNGLVLIGTGSSVRLDKELDLAVKNMVEISKTQPLTQREWLHVSAVETFAKGNFPKACELWEQILRDHPTDMLALKFSHDAYFYLGYQEQLRDSVARVYPFWTPAMPLSSYVKGMYSFGLMETNFYDQAEKLAKEVSGPFEVPALRERCQVGQS</sequence>
<evidence type="ECO:0000256" key="5">
    <source>
        <dbReference type="SAM" id="MobiDB-lite"/>
    </source>
</evidence>
<reference evidence="7" key="1">
    <citation type="submission" date="2025-08" db="UniProtKB">
        <authorList>
            <consortium name="RefSeq"/>
        </authorList>
    </citation>
    <scope>IDENTIFICATION</scope>
    <source>
        <tissue evidence="7">Muscle</tissue>
    </source>
</reference>
<organism evidence="6 7">
    <name type="scientific">Hipposideros armiger</name>
    <name type="common">Great Himalayan leaf-nosed bat</name>
    <dbReference type="NCBI Taxonomy" id="186990"/>
    <lineage>
        <taxon>Eukaryota</taxon>
        <taxon>Metazoa</taxon>
        <taxon>Chordata</taxon>
        <taxon>Craniata</taxon>
        <taxon>Vertebrata</taxon>
        <taxon>Euteleostomi</taxon>
        <taxon>Mammalia</taxon>
        <taxon>Eutheria</taxon>
        <taxon>Laurasiatheria</taxon>
        <taxon>Chiroptera</taxon>
        <taxon>Yinpterochiroptera</taxon>
        <taxon>Rhinolophoidea</taxon>
        <taxon>Hipposideridae</taxon>
        <taxon>Hipposideros</taxon>
    </lineage>
</organism>
<name>A0A8B7S2I7_HIPAR</name>
<evidence type="ECO:0000313" key="6">
    <source>
        <dbReference type="Proteomes" id="UP000694851"/>
    </source>
</evidence>
<dbReference type="SUPFAM" id="SSF48452">
    <property type="entry name" value="TPR-like"/>
    <property type="match status" value="1"/>
</dbReference>
<keyword evidence="3" id="KW-0677">Repeat</keyword>